<feature type="transmembrane region" description="Helical" evidence="9">
    <location>
        <begin position="154"/>
        <end position="171"/>
    </location>
</feature>
<dbReference type="InterPro" id="IPR037185">
    <property type="entry name" value="EmrE-like"/>
</dbReference>
<evidence type="ECO:0000256" key="4">
    <source>
        <dbReference type="ARBA" id="ARBA00022475"/>
    </source>
</evidence>
<organism evidence="10 11">
    <name type="scientific">Microbacterium commune</name>
    <dbReference type="NCBI Taxonomy" id="2762219"/>
    <lineage>
        <taxon>Bacteria</taxon>
        <taxon>Bacillati</taxon>
        <taxon>Actinomycetota</taxon>
        <taxon>Actinomycetes</taxon>
        <taxon>Micrococcales</taxon>
        <taxon>Microbacteriaceae</taxon>
        <taxon>Microbacterium</taxon>
    </lineage>
</organism>
<evidence type="ECO:0000256" key="3">
    <source>
        <dbReference type="ARBA" id="ARBA00022448"/>
    </source>
</evidence>
<feature type="transmembrane region" description="Helical" evidence="9">
    <location>
        <begin position="37"/>
        <end position="55"/>
    </location>
</feature>
<accession>A0ABR8W284</accession>
<feature type="transmembrane region" description="Helical" evidence="9">
    <location>
        <begin position="75"/>
        <end position="95"/>
    </location>
</feature>
<comment type="subcellular location">
    <subcellularLocation>
        <location evidence="1">Cell membrane</location>
        <topology evidence="1">Multi-pass membrane protein</topology>
    </subcellularLocation>
</comment>
<dbReference type="InterPro" id="IPR004626">
    <property type="entry name" value="RarD"/>
</dbReference>
<comment type="similarity">
    <text evidence="2">Belongs to the EamA transporter family.</text>
</comment>
<reference evidence="10 11" key="1">
    <citation type="submission" date="2020-08" db="EMBL/GenBank/DDBJ databases">
        <title>A Genomic Blueprint of the Chicken Gut Microbiome.</title>
        <authorList>
            <person name="Gilroy R."/>
            <person name="Ravi A."/>
            <person name="Getino M."/>
            <person name="Pursley I."/>
            <person name="Horton D.L."/>
            <person name="Alikhan N.-F."/>
            <person name="Baker D."/>
            <person name="Gharbi K."/>
            <person name="Hall N."/>
            <person name="Watson M."/>
            <person name="Adriaenssens E.M."/>
            <person name="Foster-Nyarko E."/>
            <person name="Jarju S."/>
            <person name="Secka A."/>
            <person name="Antonio M."/>
            <person name="Oren A."/>
            <person name="Chaudhuri R."/>
            <person name="La Ragione R.M."/>
            <person name="Hildebrand F."/>
            <person name="Pallen M.J."/>
        </authorList>
    </citation>
    <scope>NUCLEOTIDE SEQUENCE [LARGE SCALE GENOMIC DNA]</scope>
    <source>
        <strain evidence="10 11">Re1</strain>
    </source>
</reference>
<comment type="caution">
    <text evidence="10">The sequence shown here is derived from an EMBL/GenBank/DDBJ whole genome shotgun (WGS) entry which is preliminary data.</text>
</comment>
<feature type="transmembrane region" description="Helical" evidence="9">
    <location>
        <begin position="237"/>
        <end position="258"/>
    </location>
</feature>
<dbReference type="SUPFAM" id="SSF103481">
    <property type="entry name" value="Multidrug resistance efflux transporter EmrE"/>
    <property type="match status" value="1"/>
</dbReference>
<evidence type="ECO:0000313" key="10">
    <source>
        <dbReference type="EMBL" id="MBD8011148.1"/>
    </source>
</evidence>
<dbReference type="NCBIfam" id="TIGR00688">
    <property type="entry name" value="rarD"/>
    <property type="match status" value="1"/>
</dbReference>
<feature type="transmembrane region" description="Helical" evidence="9">
    <location>
        <begin position="264"/>
        <end position="285"/>
    </location>
</feature>
<keyword evidence="3" id="KW-0813">Transport</keyword>
<feature type="region of interest" description="Disordered" evidence="8">
    <location>
        <begin position="291"/>
        <end position="316"/>
    </location>
</feature>
<feature type="transmembrane region" description="Helical" evidence="9">
    <location>
        <begin position="211"/>
        <end position="230"/>
    </location>
</feature>
<evidence type="ECO:0000256" key="1">
    <source>
        <dbReference type="ARBA" id="ARBA00004651"/>
    </source>
</evidence>
<feature type="transmembrane region" description="Helical" evidence="9">
    <location>
        <begin position="183"/>
        <end position="205"/>
    </location>
</feature>
<evidence type="ECO:0000256" key="8">
    <source>
        <dbReference type="SAM" id="MobiDB-lite"/>
    </source>
</evidence>
<feature type="transmembrane region" description="Helical" evidence="9">
    <location>
        <begin position="107"/>
        <end position="125"/>
    </location>
</feature>
<evidence type="ECO:0000256" key="6">
    <source>
        <dbReference type="ARBA" id="ARBA00022989"/>
    </source>
</evidence>
<evidence type="ECO:0000256" key="9">
    <source>
        <dbReference type="SAM" id="Phobius"/>
    </source>
</evidence>
<evidence type="ECO:0000313" key="11">
    <source>
        <dbReference type="Proteomes" id="UP000611521"/>
    </source>
</evidence>
<evidence type="ECO:0000256" key="7">
    <source>
        <dbReference type="ARBA" id="ARBA00023136"/>
    </source>
</evidence>
<dbReference type="RefSeq" id="WP_191711955.1">
    <property type="nucleotide sequence ID" value="NZ_JACSPX010000001.1"/>
</dbReference>
<keyword evidence="5 9" id="KW-0812">Transmembrane</keyword>
<evidence type="ECO:0000256" key="5">
    <source>
        <dbReference type="ARBA" id="ARBA00022692"/>
    </source>
</evidence>
<keyword evidence="4" id="KW-1003">Cell membrane</keyword>
<proteinExistence type="inferred from homology"/>
<feature type="transmembrane region" description="Helical" evidence="9">
    <location>
        <begin position="12"/>
        <end position="31"/>
    </location>
</feature>
<protein>
    <submittedName>
        <fullName evidence="10">EamA family transporter RarD</fullName>
    </submittedName>
</protein>
<sequence length="316" mass="33586">MAVQHTSPRGVLASVLASVLFGVIFFLAGVLSSSAEVVFAWRILVTFACYALALAHPLAREQLRVLGRRLRARWWMPLLLVGLAAIIGFQLWLFMWAPMHGHALDTSLGYLLLPICLVLGGRFLLGAPVSRMQWLVVSLAAVAVAVKVAATPQLSWVTLAICLPYTVYFVVRQRFGLDGPIVFGAESLLMVPLAVIFLVTAAPGVISGAELSGLVGIGLASAAAMSLYLAAATLLPLPVFGLLSYVEPVLLVCVALLLGERMQGADALVYLILAVALAVLAVEGFRGSRRSRRGRRDLPLPSDPGAPGVGEPDAMR</sequence>
<keyword evidence="6 9" id="KW-1133">Transmembrane helix</keyword>
<dbReference type="Proteomes" id="UP000611521">
    <property type="component" value="Unassembled WGS sequence"/>
</dbReference>
<name>A0ABR8W284_9MICO</name>
<keyword evidence="11" id="KW-1185">Reference proteome</keyword>
<gene>
    <name evidence="10" type="primary">rarD</name>
    <name evidence="10" type="ORF">H9633_02400</name>
</gene>
<dbReference type="EMBL" id="JACSPX010000001">
    <property type="protein sequence ID" value="MBD8011148.1"/>
    <property type="molecule type" value="Genomic_DNA"/>
</dbReference>
<evidence type="ECO:0000256" key="2">
    <source>
        <dbReference type="ARBA" id="ARBA00007362"/>
    </source>
</evidence>
<keyword evidence="7 9" id="KW-0472">Membrane</keyword>